<dbReference type="Proteomes" id="UP000271162">
    <property type="component" value="Unassembled WGS sequence"/>
</dbReference>
<keyword evidence="3" id="KW-1185">Reference proteome</keyword>
<name>A0A0N4Y3V6_NIPBR</name>
<gene>
    <name evidence="2" type="ORF">NBR_LOCUS10527</name>
</gene>
<proteinExistence type="predicted"/>
<reference evidence="2 3" key="2">
    <citation type="submission" date="2018-11" db="EMBL/GenBank/DDBJ databases">
        <authorList>
            <consortium name="Pathogen Informatics"/>
        </authorList>
    </citation>
    <scope>NUCLEOTIDE SEQUENCE [LARGE SCALE GENOMIC DNA]</scope>
</reference>
<evidence type="ECO:0000313" key="3">
    <source>
        <dbReference type="Proteomes" id="UP000271162"/>
    </source>
</evidence>
<accession>A0A0N4Y3V6</accession>
<evidence type="ECO:0000313" key="2">
    <source>
        <dbReference type="EMBL" id="VDL74116.1"/>
    </source>
</evidence>
<keyword evidence="1" id="KW-0812">Transmembrane</keyword>
<dbReference type="STRING" id="27835.A0A0N4Y3V6"/>
<dbReference type="AlphaFoldDB" id="A0A0N4Y3V6"/>
<reference evidence="4" key="1">
    <citation type="submission" date="2017-02" db="UniProtKB">
        <authorList>
            <consortium name="WormBaseParasite"/>
        </authorList>
    </citation>
    <scope>IDENTIFICATION</scope>
</reference>
<evidence type="ECO:0000256" key="1">
    <source>
        <dbReference type="SAM" id="Phobius"/>
    </source>
</evidence>
<dbReference type="WBParaSite" id="NBR_0001052601-mRNA-1">
    <property type="protein sequence ID" value="NBR_0001052601-mRNA-1"/>
    <property type="gene ID" value="NBR_0001052601"/>
</dbReference>
<evidence type="ECO:0000313" key="4">
    <source>
        <dbReference type="WBParaSite" id="NBR_0001052601-mRNA-1"/>
    </source>
</evidence>
<keyword evidence="1" id="KW-1133">Transmembrane helix</keyword>
<dbReference type="EMBL" id="UYSL01020333">
    <property type="protein sequence ID" value="VDL74116.1"/>
    <property type="molecule type" value="Genomic_DNA"/>
</dbReference>
<sequence>MILTAVTCKFQNYSKPSAAHIRLSLLSLSLILISRKVGGLTTKLEQIYTSTFSSRILYGIIFPLVFFFLNRGVPPSLTFLVEFSAEGLPSYFS</sequence>
<organism evidence="4">
    <name type="scientific">Nippostrongylus brasiliensis</name>
    <name type="common">Rat hookworm</name>
    <dbReference type="NCBI Taxonomy" id="27835"/>
    <lineage>
        <taxon>Eukaryota</taxon>
        <taxon>Metazoa</taxon>
        <taxon>Ecdysozoa</taxon>
        <taxon>Nematoda</taxon>
        <taxon>Chromadorea</taxon>
        <taxon>Rhabditida</taxon>
        <taxon>Rhabditina</taxon>
        <taxon>Rhabditomorpha</taxon>
        <taxon>Strongyloidea</taxon>
        <taxon>Heligmosomidae</taxon>
        <taxon>Nippostrongylus</taxon>
    </lineage>
</organism>
<protein>
    <submittedName>
        <fullName evidence="4">Proton_antipo_M domain-containing protein</fullName>
    </submittedName>
</protein>
<keyword evidence="1" id="KW-0472">Membrane</keyword>
<feature type="transmembrane region" description="Helical" evidence="1">
    <location>
        <begin position="56"/>
        <end position="73"/>
    </location>
</feature>